<evidence type="ECO:0000313" key="9">
    <source>
        <dbReference type="EMBL" id="XBV83862.1"/>
    </source>
</evidence>
<dbReference type="InterPro" id="IPR050809">
    <property type="entry name" value="UgpAE/MalFG_permease"/>
</dbReference>
<dbReference type="EMBL" id="CP158297">
    <property type="protein sequence ID" value="XBV83862.1"/>
    <property type="molecule type" value="Genomic_DNA"/>
</dbReference>
<organism evidence="9">
    <name type="scientific">Deinococcus sonorensis KR-87</name>
    <dbReference type="NCBI Taxonomy" id="694439"/>
    <lineage>
        <taxon>Bacteria</taxon>
        <taxon>Thermotogati</taxon>
        <taxon>Deinococcota</taxon>
        <taxon>Deinococci</taxon>
        <taxon>Deinococcales</taxon>
        <taxon>Deinococcaceae</taxon>
        <taxon>Deinococcus</taxon>
    </lineage>
</organism>
<keyword evidence="3" id="KW-1003">Cell membrane</keyword>
<dbReference type="KEGG" id="dsc:ABOD76_02100"/>
<feature type="transmembrane region" description="Helical" evidence="7">
    <location>
        <begin position="12"/>
        <end position="32"/>
    </location>
</feature>
<keyword evidence="9" id="KW-0614">Plasmid</keyword>
<comment type="similarity">
    <text evidence="7">Belongs to the binding-protein-dependent transport system permease family.</text>
</comment>
<dbReference type="PANTHER" id="PTHR43227:SF8">
    <property type="entry name" value="DIACETYLCHITOBIOSE UPTAKE SYSTEM PERMEASE PROTEIN DASB"/>
    <property type="match status" value="1"/>
</dbReference>
<evidence type="ECO:0000256" key="5">
    <source>
        <dbReference type="ARBA" id="ARBA00022989"/>
    </source>
</evidence>
<evidence type="ECO:0000256" key="4">
    <source>
        <dbReference type="ARBA" id="ARBA00022692"/>
    </source>
</evidence>
<keyword evidence="2 7" id="KW-0813">Transport</keyword>
<dbReference type="CDD" id="cd06261">
    <property type="entry name" value="TM_PBP2"/>
    <property type="match status" value="1"/>
</dbReference>
<dbReference type="AlphaFoldDB" id="A0AAU7U5Y1"/>
<name>A0AAU7U5Y1_9DEIO</name>
<keyword evidence="5 7" id="KW-1133">Transmembrane helix</keyword>
<accession>A0AAU7U5Y1</accession>
<dbReference type="GO" id="GO:0005886">
    <property type="term" value="C:plasma membrane"/>
    <property type="evidence" value="ECO:0007669"/>
    <property type="project" value="UniProtKB-SubCell"/>
</dbReference>
<dbReference type="Pfam" id="PF00528">
    <property type="entry name" value="BPD_transp_1"/>
    <property type="match status" value="1"/>
</dbReference>
<evidence type="ECO:0000256" key="1">
    <source>
        <dbReference type="ARBA" id="ARBA00004651"/>
    </source>
</evidence>
<feature type="transmembrane region" description="Helical" evidence="7">
    <location>
        <begin position="204"/>
        <end position="225"/>
    </location>
</feature>
<comment type="subcellular location">
    <subcellularLocation>
        <location evidence="1 7">Cell membrane</location>
        <topology evidence="1 7">Multi-pass membrane protein</topology>
    </subcellularLocation>
</comment>
<dbReference type="GO" id="GO:0055085">
    <property type="term" value="P:transmembrane transport"/>
    <property type="evidence" value="ECO:0007669"/>
    <property type="project" value="InterPro"/>
</dbReference>
<keyword evidence="4 7" id="KW-0812">Transmembrane</keyword>
<reference evidence="9" key="1">
    <citation type="submission" date="2024-06" db="EMBL/GenBank/DDBJ databases">
        <title>Draft Genome Sequence of Deinococcus sonorensis Type Strain KR-87, a Biofilm Producing Representative of the Genus Deinococcus.</title>
        <authorList>
            <person name="Boren L.S."/>
            <person name="Grosso R.A."/>
            <person name="Hugenberg-Cox A.N."/>
            <person name="Hill J.T.E."/>
            <person name="Albert C.M."/>
            <person name="Tuohy J.M."/>
        </authorList>
    </citation>
    <scope>NUCLEOTIDE SEQUENCE</scope>
    <source>
        <strain evidence="9">KR-87</strain>
        <plasmid evidence="9">pDson01</plasmid>
    </source>
</reference>
<sequence length="294" mass="32024">MNRVLSDWRAILVFVGPALLLYTGIVLIPILWSLGLTTYEGSPITGFHRVGAANFVRLLHDATFFKALWFGTRYAVFVSAGQVIFGLLLALMYAFYLKKTSALVRTLVFLPVVLPTVAVAQMVSKLFAIVPQYGLVNSALHALHLDSLVQAWLGQGGTAFWIIAAMDIWKAMGFYAILLYTGLVDIPEETIEAARLDGAQGWSLARFVVLPLLAPITVASLIFSLNGTLKVFDSIMALTGGGPGNATTPLTLLFYKTSFTYSEYGYGSTLALTLAVQCLIVTLLIFWRARRSGA</sequence>
<feature type="domain" description="ABC transmembrane type-1" evidence="8">
    <location>
        <begin position="72"/>
        <end position="285"/>
    </location>
</feature>
<gene>
    <name evidence="9" type="ORF">ABOD76_02100</name>
</gene>
<evidence type="ECO:0000259" key="8">
    <source>
        <dbReference type="PROSITE" id="PS50928"/>
    </source>
</evidence>
<keyword evidence="6 7" id="KW-0472">Membrane</keyword>
<dbReference type="RefSeq" id="WP_350241666.1">
    <property type="nucleotide sequence ID" value="NZ_CP158297.1"/>
</dbReference>
<dbReference type="PANTHER" id="PTHR43227">
    <property type="entry name" value="BLL4140 PROTEIN"/>
    <property type="match status" value="1"/>
</dbReference>
<dbReference type="InterPro" id="IPR000515">
    <property type="entry name" value="MetI-like"/>
</dbReference>
<proteinExistence type="inferred from homology"/>
<geneLocation type="plasmid" evidence="9">
    <name>pDson01</name>
</geneLocation>
<evidence type="ECO:0000256" key="3">
    <source>
        <dbReference type="ARBA" id="ARBA00022475"/>
    </source>
</evidence>
<feature type="transmembrane region" description="Helical" evidence="7">
    <location>
        <begin position="74"/>
        <end position="96"/>
    </location>
</feature>
<feature type="transmembrane region" description="Helical" evidence="7">
    <location>
        <begin position="159"/>
        <end position="183"/>
    </location>
</feature>
<evidence type="ECO:0000256" key="7">
    <source>
        <dbReference type="RuleBase" id="RU363032"/>
    </source>
</evidence>
<feature type="transmembrane region" description="Helical" evidence="7">
    <location>
        <begin position="264"/>
        <end position="287"/>
    </location>
</feature>
<evidence type="ECO:0000256" key="6">
    <source>
        <dbReference type="ARBA" id="ARBA00023136"/>
    </source>
</evidence>
<evidence type="ECO:0000256" key="2">
    <source>
        <dbReference type="ARBA" id="ARBA00022448"/>
    </source>
</evidence>
<protein>
    <submittedName>
        <fullName evidence="9">Sugar ABC transporter permease</fullName>
    </submittedName>
</protein>
<dbReference type="SUPFAM" id="SSF161098">
    <property type="entry name" value="MetI-like"/>
    <property type="match status" value="1"/>
</dbReference>
<dbReference type="Gene3D" id="1.10.3720.10">
    <property type="entry name" value="MetI-like"/>
    <property type="match status" value="1"/>
</dbReference>
<dbReference type="InterPro" id="IPR035906">
    <property type="entry name" value="MetI-like_sf"/>
</dbReference>
<feature type="transmembrane region" description="Helical" evidence="7">
    <location>
        <begin position="108"/>
        <end position="130"/>
    </location>
</feature>
<dbReference type="PROSITE" id="PS50928">
    <property type="entry name" value="ABC_TM1"/>
    <property type="match status" value="1"/>
</dbReference>